<dbReference type="GO" id="GO:0015031">
    <property type="term" value="P:protein transport"/>
    <property type="evidence" value="ECO:0007669"/>
    <property type="project" value="UniProtKB-KW"/>
</dbReference>
<dbReference type="GO" id="GO:0009288">
    <property type="term" value="C:bacterial-type flagellum"/>
    <property type="evidence" value="ECO:0007669"/>
    <property type="project" value="InterPro"/>
</dbReference>
<comment type="similarity">
    <text evidence="2">Belongs to the FliJ family.</text>
</comment>
<name>A0A2X1TN65_9ACTO</name>
<keyword evidence="10" id="KW-1006">Bacterial flagellum protein export</keyword>
<keyword evidence="14" id="KW-0969">Cilium</keyword>
<keyword evidence="8" id="KW-0653">Protein transport</keyword>
<dbReference type="GO" id="GO:0071973">
    <property type="term" value="P:bacterial-type flagellum-dependent cell motility"/>
    <property type="evidence" value="ECO:0007669"/>
    <property type="project" value="InterPro"/>
</dbReference>
<evidence type="ECO:0000256" key="10">
    <source>
        <dbReference type="ARBA" id="ARBA00023225"/>
    </source>
</evidence>
<dbReference type="OrthoDB" id="5125557at2"/>
<keyword evidence="6" id="KW-0145">Chemotaxis</keyword>
<dbReference type="InterPro" id="IPR012823">
    <property type="entry name" value="Flagell_FliJ"/>
</dbReference>
<dbReference type="AlphaFoldDB" id="A0A2X1TN65"/>
<keyword evidence="14" id="KW-0282">Flagellum</keyword>
<dbReference type="Proteomes" id="UP000582487">
    <property type="component" value="Unassembled WGS sequence"/>
</dbReference>
<keyword evidence="11" id="KW-0175">Coiled coil</keyword>
<feature type="region of interest" description="Disordered" evidence="12">
    <location>
        <begin position="133"/>
        <end position="159"/>
    </location>
</feature>
<proteinExistence type="inferred from homology"/>
<dbReference type="Pfam" id="PF02050">
    <property type="entry name" value="FliJ"/>
    <property type="match status" value="1"/>
</dbReference>
<dbReference type="GO" id="GO:0006935">
    <property type="term" value="P:chemotaxis"/>
    <property type="evidence" value="ECO:0007669"/>
    <property type="project" value="UniProtKB-KW"/>
</dbReference>
<evidence type="ECO:0000313" key="15">
    <source>
        <dbReference type="Proteomes" id="UP000575397"/>
    </source>
</evidence>
<protein>
    <recommendedName>
        <fullName evidence="3">Flagellar FliJ protein</fullName>
    </recommendedName>
</protein>
<dbReference type="EMBL" id="JABCUS010000005">
    <property type="protein sequence ID" value="NMX03006.1"/>
    <property type="molecule type" value="Genomic_DNA"/>
</dbReference>
<accession>A0A2X1TN65</accession>
<evidence type="ECO:0000256" key="6">
    <source>
        <dbReference type="ARBA" id="ARBA00022500"/>
    </source>
</evidence>
<evidence type="ECO:0000256" key="12">
    <source>
        <dbReference type="SAM" id="MobiDB-lite"/>
    </source>
</evidence>
<dbReference type="Gene3D" id="1.10.287.1700">
    <property type="match status" value="1"/>
</dbReference>
<evidence type="ECO:0000256" key="2">
    <source>
        <dbReference type="ARBA" id="ARBA00010004"/>
    </source>
</evidence>
<sequence>MVERAFRLQGLLNLRHLQEEQAKGNLATANADLNQADQKLKAARSRLGNMTATSGSNLAVAAAMRNAARMQIQEGIARKEYAEAVVEQRQQEWKGAKRLAATLEKLENRHNEAVLADDLHKEQIVLDEIASQRGSAPNATDGAKTKLRHEEIETVRGHQ</sequence>
<dbReference type="GO" id="GO:0044781">
    <property type="term" value="P:bacterial-type flagellum organization"/>
    <property type="evidence" value="ECO:0007669"/>
    <property type="project" value="UniProtKB-KW"/>
</dbReference>
<evidence type="ECO:0000313" key="13">
    <source>
        <dbReference type="EMBL" id="NMW93168.1"/>
    </source>
</evidence>
<evidence type="ECO:0000256" key="9">
    <source>
        <dbReference type="ARBA" id="ARBA00023136"/>
    </source>
</evidence>
<evidence type="ECO:0000256" key="11">
    <source>
        <dbReference type="SAM" id="Coils"/>
    </source>
</evidence>
<feature type="coiled-coil region" evidence="11">
    <location>
        <begin position="19"/>
        <end position="53"/>
    </location>
</feature>
<organism evidence="14 15">
    <name type="scientific">Mobiluncus mulieris</name>
    <dbReference type="NCBI Taxonomy" id="2052"/>
    <lineage>
        <taxon>Bacteria</taxon>
        <taxon>Bacillati</taxon>
        <taxon>Actinomycetota</taxon>
        <taxon>Actinomycetes</taxon>
        <taxon>Actinomycetales</taxon>
        <taxon>Actinomycetaceae</taxon>
        <taxon>Mobiluncus</taxon>
    </lineage>
</organism>
<evidence type="ECO:0000256" key="1">
    <source>
        <dbReference type="ARBA" id="ARBA00004413"/>
    </source>
</evidence>
<evidence type="ECO:0000256" key="8">
    <source>
        <dbReference type="ARBA" id="ARBA00022927"/>
    </source>
</evidence>
<evidence type="ECO:0000313" key="16">
    <source>
        <dbReference type="Proteomes" id="UP000582487"/>
    </source>
</evidence>
<dbReference type="RefSeq" id="WP_004013716.1">
    <property type="nucleotide sequence ID" value="NZ_CAMPNB010000017.1"/>
</dbReference>
<evidence type="ECO:0000256" key="4">
    <source>
        <dbReference type="ARBA" id="ARBA00022448"/>
    </source>
</evidence>
<evidence type="ECO:0000256" key="7">
    <source>
        <dbReference type="ARBA" id="ARBA00022795"/>
    </source>
</evidence>
<evidence type="ECO:0000256" key="3">
    <source>
        <dbReference type="ARBA" id="ARBA00020392"/>
    </source>
</evidence>
<dbReference type="GO" id="GO:0005886">
    <property type="term" value="C:plasma membrane"/>
    <property type="evidence" value="ECO:0007669"/>
    <property type="project" value="UniProtKB-SubCell"/>
</dbReference>
<dbReference type="InterPro" id="IPR053716">
    <property type="entry name" value="Flag_assembly_chemotaxis_eff"/>
</dbReference>
<keyword evidence="7" id="KW-1005">Bacterial flagellum biogenesis</keyword>
<comment type="subcellular location">
    <subcellularLocation>
        <location evidence="1">Cell membrane</location>
        <topology evidence="1">Peripheral membrane protein</topology>
        <orientation evidence="1">Cytoplasmic side</orientation>
    </subcellularLocation>
</comment>
<keyword evidence="9" id="KW-0472">Membrane</keyword>
<comment type="caution">
    <text evidence="14">The sequence shown here is derived from an EMBL/GenBank/DDBJ whole genome shotgun (WGS) entry which is preliminary data.</text>
</comment>
<reference evidence="15 16" key="1">
    <citation type="submission" date="2020-04" db="EMBL/GenBank/DDBJ databases">
        <title>Antimicrobial susceptibility and clonality of vaginal-derived multi-drug resistant Mobiluncus isolates in China.</title>
        <authorList>
            <person name="Zhang X."/>
        </authorList>
    </citation>
    <scope>NUCLEOTIDE SEQUENCE [LARGE SCALE GENOMIC DNA]</scope>
    <source>
        <strain evidence="14 15">12</strain>
        <strain evidence="13 16">7</strain>
    </source>
</reference>
<keyword evidence="4" id="KW-0813">Transport</keyword>
<keyword evidence="5" id="KW-1003">Cell membrane</keyword>
<dbReference type="EMBL" id="JABCUV010000005">
    <property type="protein sequence ID" value="NMW93168.1"/>
    <property type="molecule type" value="Genomic_DNA"/>
</dbReference>
<evidence type="ECO:0000313" key="14">
    <source>
        <dbReference type="EMBL" id="NMX03006.1"/>
    </source>
</evidence>
<keyword evidence="14" id="KW-0966">Cell projection</keyword>
<feature type="compositionally biased region" description="Basic and acidic residues" evidence="12">
    <location>
        <begin position="148"/>
        <end position="159"/>
    </location>
</feature>
<evidence type="ECO:0000256" key="5">
    <source>
        <dbReference type="ARBA" id="ARBA00022475"/>
    </source>
</evidence>
<dbReference type="Proteomes" id="UP000575397">
    <property type="component" value="Unassembled WGS sequence"/>
</dbReference>
<gene>
    <name evidence="13" type="ORF">HHJ74_05590</name>
    <name evidence="14" type="ORF">HHJ77_03405</name>
</gene>